<feature type="domain" description="Transcriptional regulator LacI/GalR-like sensor" evidence="6">
    <location>
        <begin position="3"/>
        <end position="86"/>
    </location>
</feature>
<proteinExistence type="predicted"/>
<protein>
    <submittedName>
        <fullName evidence="7">Substrate-binding family protein</fullName>
    </submittedName>
</protein>
<organism evidence="7 8">
    <name type="scientific">Kribbella caucasensis</name>
    <dbReference type="NCBI Taxonomy" id="2512215"/>
    <lineage>
        <taxon>Bacteria</taxon>
        <taxon>Bacillati</taxon>
        <taxon>Actinomycetota</taxon>
        <taxon>Actinomycetes</taxon>
        <taxon>Propionibacteriales</taxon>
        <taxon>Kribbellaceae</taxon>
        <taxon>Kribbella</taxon>
    </lineage>
</organism>
<evidence type="ECO:0000256" key="1">
    <source>
        <dbReference type="ARBA" id="ARBA00022491"/>
    </source>
</evidence>
<keyword evidence="8" id="KW-1185">Reference proteome</keyword>
<evidence type="ECO:0000256" key="2">
    <source>
        <dbReference type="ARBA" id="ARBA00023015"/>
    </source>
</evidence>
<gene>
    <name evidence="7" type="ORF">EV643_11346</name>
</gene>
<keyword evidence="1" id="KW-0678">Repressor</keyword>
<dbReference type="Proteomes" id="UP000295388">
    <property type="component" value="Unassembled WGS sequence"/>
</dbReference>
<dbReference type="GO" id="GO:0003700">
    <property type="term" value="F:DNA-binding transcription factor activity"/>
    <property type="evidence" value="ECO:0007669"/>
    <property type="project" value="TreeGrafter"/>
</dbReference>
<dbReference type="InterPro" id="IPR028082">
    <property type="entry name" value="Peripla_BP_I"/>
</dbReference>
<feature type="region of interest" description="Disordered" evidence="5">
    <location>
        <begin position="62"/>
        <end position="92"/>
    </location>
</feature>
<sequence>MGNERMATAALLALHEMSLRVPDDVSLVGYDDQPDLADNLHPRLTTVVLPHYEMGRAAGRIITSPEDPDLSGPLMVDCPLVERDSVGPPREN</sequence>
<evidence type="ECO:0000256" key="4">
    <source>
        <dbReference type="ARBA" id="ARBA00023163"/>
    </source>
</evidence>
<accession>A0A4R6KAQ7</accession>
<keyword evidence="4" id="KW-0804">Transcription</keyword>
<comment type="caution">
    <text evidence="7">The sequence shown here is derived from an EMBL/GenBank/DDBJ whole genome shotgun (WGS) entry which is preliminary data.</text>
</comment>
<evidence type="ECO:0000256" key="3">
    <source>
        <dbReference type="ARBA" id="ARBA00023125"/>
    </source>
</evidence>
<dbReference type="Gene3D" id="3.40.50.2300">
    <property type="match status" value="1"/>
</dbReference>
<evidence type="ECO:0000259" key="6">
    <source>
        <dbReference type="Pfam" id="PF13377"/>
    </source>
</evidence>
<dbReference type="SUPFAM" id="SSF53822">
    <property type="entry name" value="Periplasmic binding protein-like I"/>
    <property type="match status" value="1"/>
</dbReference>
<dbReference type="Pfam" id="PF13377">
    <property type="entry name" value="Peripla_BP_3"/>
    <property type="match status" value="1"/>
</dbReference>
<dbReference type="GO" id="GO:0000976">
    <property type="term" value="F:transcription cis-regulatory region binding"/>
    <property type="evidence" value="ECO:0007669"/>
    <property type="project" value="TreeGrafter"/>
</dbReference>
<dbReference type="AlphaFoldDB" id="A0A4R6KAQ7"/>
<keyword evidence="3" id="KW-0238">DNA-binding</keyword>
<keyword evidence="2" id="KW-0805">Transcription regulation</keyword>
<dbReference type="EMBL" id="SNWQ01000013">
    <property type="protein sequence ID" value="TDO45273.1"/>
    <property type="molecule type" value="Genomic_DNA"/>
</dbReference>
<dbReference type="PANTHER" id="PTHR30146">
    <property type="entry name" value="LACI-RELATED TRANSCRIPTIONAL REPRESSOR"/>
    <property type="match status" value="1"/>
</dbReference>
<evidence type="ECO:0000256" key="5">
    <source>
        <dbReference type="SAM" id="MobiDB-lite"/>
    </source>
</evidence>
<evidence type="ECO:0000313" key="8">
    <source>
        <dbReference type="Proteomes" id="UP000295388"/>
    </source>
</evidence>
<reference evidence="7 8" key="1">
    <citation type="submission" date="2019-03" db="EMBL/GenBank/DDBJ databases">
        <title>Genomic Encyclopedia of Type Strains, Phase III (KMG-III): the genomes of soil and plant-associated and newly described type strains.</title>
        <authorList>
            <person name="Whitman W."/>
        </authorList>
    </citation>
    <scope>NUCLEOTIDE SEQUENCE [LARGE SCALE GENOMIC DNA]</scope>
    <source>
        <strain evidence="7 8">VKM Ac-2527</strain>
    </source>
</reference>
<feature type="compositionally biased region" description="Basic and acidic residues" evidence="5">
    <location>
        <begin position="80"/>
        <end position="92"/>
    </location>
</feature>
<evidence type="ECO:0000313" key="7">
    <source>
        <dbReference type="EMBL" id="TDO45273.1"/>
    </source>
</evidence>
<name>A0A4R6KAQ7_9ACTN</name>
<dbReference type="InterPro" id="IPR046335">
    <property type="entry name" value="LacI/GalR-like_sensor"/>
</dbReference>
<dbReference type="PANTHER" id="PTHR30146:SF148">
    <property type="entry name" value="HTH-TYPE TRANSCRIPTIONAL REPRESSOR PURR-RELATED"/>
    <property type="match status" value="1"/>
</dbReference>